<organism evidence="1 2">
    <name type="scientific">Kipferlia bialata</name>
    <dbReference type="NCBI Taxonomy" id="797122"/>
    <lineage>
        <taxon>Eukaryota</taxon>
        <taxon>Metamonada</taxon>
        <taxon>Carpediemonas-like organisms</taxon>
        <taxon>Kipferlia</taxon>
    </lineage>
</organism>
<sequence>AFLCSMGSSLEGAQAELVAVTKQAVLVRQRSTDSFIELSGDFRASGAIPPDMQYERPQYGEWVHMYIDVVCIRTIRIL</sequence>
<accession>A0A391P6G1</accession>
<dbReference type="EMBL" id="BDIP01010860">
    <property type="protein sequence ID" value="GCA65363.1"/>
    <property type="molecule type" value="Genomic_DNA"/>
</dbReference>
<name>A0A391P6G1_9EUKA</name>
<feature type="non-terminal residue" evidence="1">
    <location>
        <position position="1"/>
    </location>
</feature>
<comment type="caution">
    <text evidence="1">The sequence shown here is derived from an EMBL/GenBank/DDBJ whole genome shotgun (WGS) entry which is preliminary data.</text>
</comment>
<proteinExistence type="predicted"/>
<evidence type="ECO:0000313" key="2">
    <source>
        <dbReference type="Proteomes" id="UP000265618"/>
    </source>
</evidence>
<dbReference type="AlphaFoldDB" id="A0A391P6G1"/>
<keyword evidence="2" id="KW-1185">Reference proteome</keyword>
<evidence type="ECO:0000313" key="1">
    <source>
        <dbReference type="EMBL" id="GCA65363.1"/>
    </source>
</evidence>
<protein>
    <submittedName>
        <fullName evidence="1">Uncharacterized protein</fullName>
    </submittedName>
</protein>
<gene>
    <name evidence="1" type="ORF">KIPB_016948</name>
</gene>
<dbReference type="Proteomes" id="UP000265618">
    <property type="component" value="Unassembled WGS sequence"/>
</dbReference>
<reference evidence="1 2" key="1">
    <citation type="journal article" date="2018" name="PLoS ONE">
        <title>The draft genome of Kipferlia bialata reveals reductive genome evolution in fornicate parasites.</title>
        <authorList>
            <person name="Tanifuji G."/>
            <person name="Takabayashi S."/>
            <person name="Kume K."/>
            <person name="Takagi M."/>
            <person name="Nakayama T."/>
            <person name="Kamikawa R."/>
            <person name="Inagaki Y."/>
            <person name="Hashimoto T."/>
        </authorList>
    </citation>
    <scope>NUCLEOTIDE SEQUENCE [LARGE SCALE GENOMIC DNA]</scope>
    <source>
        <strain evidence="1">NY0173</strain>
    </source>
</reference>